<keyword evidence="4" id="KW-0677">Repeat</keyword>
<keyword evidence="7" id="KW-0539">Nucleus</keyword>
<organism evidence="12 13">
    <name type="scientific">Hyaloscypha hepaticicola</name>
    <dbReference type="NCBI Taxonomy" id="2082293"/>
    <lineage>
        <taxon>Eukaryota</taxon>
        <taxon>Fungi</taxon>
        <taxon>Dikarya</taxon>
        <taxon>Ascomycota</taxon>
        <taxon>Pezizomycotina</taxon>
        <taxon>Leotiomycetes</taxon>
        <taxon>Helotiales</taxon>
        <taxon>Hyaloscyphaceae</taxon>
        <taxon>Hyaloscypha</taxon>
    </lineage>
</organism>
<proteinExistence type="inferred from homology"/>
<evidence type="ECO:0000256" key="4">
    <source>
        <dbReference type="ARBA" id="ARBA00022737"/>
    </source>
</evidence>
<dbReference type="CDD" id="cd00167">
    <property type="entry name" value="SANT"/>
    <property type="match status" value="1"/>
</dbReference>
<dbReference type="GO" id="GO:0005681">
    <property type="term" value="C:spliceosomal complex"/>
    <property type="evidence" value="ECO:0007669"/>
    <property type="project" value="UniProtKB-KW"/>
</dbReference>
<feature type="domain" description="HTH myb-type" evidence="11">
    <location>
        <begin position="57"/>
        <end position="106"/>
    </location>
</feature>
<dbReference type="PANTHER" id="PTHR45885">
    <property type="entry name" value="CELL DIVISION CYCLE 5-LIKE PROTEIN"/>
    <property type="match status" value="1"/>
</dbReference>
<feature type="domain" description="Myb-like" evidence="10">
    <location>
        <begin position="1"/>
        <end position="52"/>
    </location>
</feature>
<dbReference type="PROSITE" id="PS50090">
    <property type="entry name" value="MYB_LIKE"/>
    <property type="match status" value="2"/>
</dbReference>
<gene>
    <name evidence="12" type="ORF">NA56DRAFT_755569</name>
</gene>
<feature type="region of interest" description="Disordered" evidence="9">
    <location>
        <begin position="110"/>
        <end position="189"/>
    </location>
</feature>
<evidence type="ECO:0000256" key="8">
    <source>
        <dbReference type="ARBA" id="ARBA00055157"/>
    </source>
</evidence>
<dbReference type="AlphaFoldDB" id="A0A2J6PHW5"/>
<comment type="similarity">
    <text evidence="1">Belongs to the CEF1 family.</text>
</comment>
<dbReference type="SUPFAM" id="SSF46689">
    <property type="entry name" value="Homeodomain-like"/>
    <property type="match status" value="1"/>
</dbReference>
<keyword evidence="3" id="KW-0747">Spliceosome</keyword>
<feature type="compositionally biased region" description="Basic and acidic residues" evidence="9">
    <location>
        <begin position="127"/>
        <end position="152"/>
    </location>
</feature>
<comment type="function">
    <text evidence="8">Involved in pre-mRNA splicing and cell cycle control.</text>
</comment>
<dbReference type="GO" id="GO:0000398">
    <property type="term" value="P:mRNA splicing, via spliceosome"/>
    <property type="evidence" value="ECO:0007669"/>
    <property type="project" value="InterPro"/>
</dbReference>
<dbReference type="Pfam" id="PF13921">
    <property type="entry name" value="Myb_DNA-bind_6"/>
    <property type="match status" value="1"/>
</dbReference>
<reference evidence="12 13" key="1">
    <citation type="submission" date="2016-05" db="EMBL/GenBank/DDBJ databases">
        <title>A degradative enzymes factory behind the ericoid mycorrhizal symbiosis.</title>
        <authorList>
            <consortium name="DOE Joint Genome Institute"/>
            <person name="Martino E."/>
            <person name="Morin E."/>
            <person name="Grelet G."/>
            <person name="Kuo A."/>
            <person name="Kohler A."/>
            <person name="Daghino S."/>
            <person name="Barry K."/>
            <person name="Choi C."/>
            <person name="Cichocki N."/>
            <person name="Clum A."/>
            <person name="Copeland A."/>
            <person name="Hainaut M."/>
            <person name="Haridas S."/>
            <person name="Labutti K."/>
            <person name="Lindquist E."/>
            <person name="Lipzen A."/>
            <person name="Khouja H.-R."/>
            <person name="Murat C."/>
            <person name="Ohm R."/>
            <person name="Olson A."/>
            <person name="Spatafora J."/>
            <person name="Veneault-Fourrey C."/>
            <person name="Henrissat B."/>
            <person name="Grigoriev I."/>
            <person name="Martin F."/>
            <person name="Perotto S."/>
        </authorList>
    </citation>
    <scope>NUCLEOTIDE SEQUENCE [LARGE SCALE GENOMIC DNA]</scope>
    <source>
        <strain evidence="12 13">UAMH 7357</strain>
    </source>
</reference>
<dbReference type="CDD" id="cd11659">
    <property type="entry name" value="SANT_CDC5_II"/>
    <property type="match status" value="1"/>
</dbReference>
<evidence type="ECO:0000256" key="6">
    <source>
        <dbReference type="ARBA" id="ARBA00023187"/>
    </source>
</evidence>
<dbReference type="SMART" id="SM00717">
    <property type="entry name" value="SANT"/>
    <property type="match status" value="2"/>
</dbReference>
<evidence type="ECO:0000259" key="10">
    <source>
        <dbReference type="PROSITE" id="PS50090"/>
    </source>
</evidence>
<dbReference type="InterPro" id="IPR009057">
    <property type="entry name" value="Homeodomain-like_sf"/>
</dbReference>
<dbReference type="Gene3D" id="1.10.10.60">
    <property type="entry name" value="Homeodomain-like"/>
    <property type="match status" value="2"/>
</dbReference>
<feature type="region of interest" description="Disordered" evidence="9">
    <location>
        <begin position="406"/>
        <end position="436"/>
    </location>
</feature>
<name>A0A2J6PHW5_9HELO</name>
<evidence type="ECO:0000256" key="9">
    <source>
        <dbReference type="SAM" id="MobiDB-lite"/>
    </source>
</evidence>
<dbReference type="InterPro" id="IPR047242">
    <property type="entry name" value="CDC5L/Cef1"/>
</dbReference>
<evidence type="ECO:0000256" key="1">
    <source>
        <dbReference type="ARBA" id="ARBA00010506"/>
    </source>
</evidence>
<keyword evidence="5" id="KW-0238">DNA-binding</keyword>
<keyword evidence="6" id="KW-0508">mRNA splicing</keyword>
<evidence type="ECO:0000259" key="11">
    <source>
        <dbReference type="PROSITE" id="PS51294"/>
    </source>
</evidence>
<keyword evidence="13" id="KW-1185">Reference proteome</keyword>
<dbReference type="FunFam" id="1.10.10.60:FF:000021">
    <property type="entry name" value="CDC5 cell division cycle 5-like"/>
    <property type="match status" value="1"/>
</dbReference>
<dbReference type="Pfam" id="PF11831">
    <property type="entry name" value="Myb_Cef"/>
    <property type="match status" value="1"/>
</dbReference>
<evidence type="ECO:0000313" key="13">
    <source>
        <dbReference type="Proteomes" id="UP000235672"/>
    </source>
</evidence>
<dbReference type="Proteomes" id="UP000235672">
    <property type="component" value="Unassembled WGS sequence"/>
</dbReference>
<dbReference type="EMBL" id="KZ613529">
    <property type="protein sequence ID" value="PMD13632.1"/>
    <property type="molecule type" value="Genomic_DNA"/>
</dbReference>
<evidence type="ECO:0000256" key="7">
    <source>
        <dbReference type="ARBA" id="ARBA00023242"/>
    </source>
</evidence>
<dbReference type="PROSITE" id="PS51294">
    <property type="entry name" value="HTH_MYB"/>
    <property type="match status" value="2"/>
</dbReference>
<evidence type="ECO:0000256" key="5">
    <source>
        <dbReference type="ARBA" id="ARBA00023125"/>
    </source>
</evidence>
<evidence type="ECO:0000313" key="12">
    <source>
        <dbReference type="EMBL" id="PMD13632.1"/>
    </source>
</evidence>
<evidence type="ECO:0000256" key="2">
    <source>
        <dbReference type="ARBA" id="ARBA00022664"/>
    </source>
</evidence>
<dbReference type="InterPro" id="IPR047240">
    <property type="entry name" value="SANT_CDC5L_II"/>
</dbReference>
<sequence length="781" mass="87158">MPVVKGGVWTNIEDEILKASVSKYGLNQWARVSSLLARKTPKQCKSRWSEWLDPGIRKIEWSKEEDEKLLHLAKLMPTQWRTIAPLVGRTATQCLERYQKLLDEAEQKEAGELGLGGPEGGETKAPSADDVRRLRPGEVDPDPESKPARPDTIDLDEDEKEMLSEARARLANTQGKKAKRKARERQLEESRRLAVLQKRRELKNAGINIKVVNRKKGMMDYNADIPFEKAPAPGFYETGDEAVLNEKEREAFDPRKQQLANKRKGDQEEDPDRKRQKSGKEAPSASYQAAMKAGQLQKIREAEQSSKRRALVLPAPQVGEGELEEIVKMGMIGERANMMARSSENDATRGLVNTYSTINSGAPIRTPRAPAQEDHIANEIRNIRALTETQSSLLGGENTPLYEGAGSTGFESATPRTTVMQTPNPMATPFRQNGVGATPMRPPGPGQTPMRTPRDSFALNADDEMQLAGGTPNDIKLREMSLKHMVKQGLASLPKPKDTEWELELPEEQQESLGVEELSEEDAEIRDRRNRQIREAQEAAEFKRRTQVMQRGLPRSSAVDVDAMLKNAADIEDPIKAAIAREAALLEANDALRYPVPGAKVRGVSHPLDAFDDDALAKARLEVTREVPAELAEKGSEIFQKAWEDAKSSSFLPGLSGYEDEIDEHQMLVEAFDNIQDSITAAAEKGNKMEKKLALHLGGYQNRAKTLRQKISEASEALTKATISLDSFRTLQISEQAAISRRLEGLRSEVEFVSRREREAQDLYRMRKEELTGLTGVNGWH</sequence>
<feature type="domain" description="Myb-like" evidence="10">
    <location>
        <begin position="53"/>
        <end position="102"/>
    </location>
</feature>
<dbReference type="STRING" id="1745343.A0A2J6PHW5"/>
<protein>
    <recommendedName>
        <fullName evidence="14">Pre-mRNA-splicing factor cef1</fullName>
    </recommendedName>
</protein>
<dbReference type="InterPro" id="IPR021786">
    <property type="entry name" value="Cdc5p/Cef1_C"/>
</dbReference>
<dbReference type="GO" id="GO:0000974">
    <property type="term" value="C:Prp19 complex"/>
    <property type="evidence" value="ECO:0007669"/>
    <property type="project" value="InterPro"/>
</dbReference>
<evidence type="ECO:0008006" key="14">
    <source>
        <dbReference type="Google" id="ProtNLM"/>
    </source>
</evidence>
<accession>A0A2J6PHW5</accession>
<feature type="domain" description="HTH myb-type" evidence="11">
    <location>
        <begin position="1"/>
        <end position="56"/>
    </location>
</feature>
<keyword evidence="2" id="KW-0507">mRNA processing</keyword>
<feature type="compositionally biased region" description="Polar residues" evidence="9">
    <location>
        <begin position="409"/>
        <end position="425"/>
    </location>
</feature>
<feature type="region of interest" description="Disordered" evidence="9">
    <location>
        <begin position="506"/>
        <end position="526"/>
    </location>
</feature>
<dbReference type="InterPro" id="IPR001005">
    <property type="entry name" value="SANT/Myb"/>
</dbReference>
<feature type="compositionally biased region" description="Basic and acidic residues" evidence="9">
    <location>
        <begin position="247"/>
        <end position="256"/>
    </location>
</feature>
<dbReference type="GO" id="GO:0003677">
    <property type="term" value="F:DNA binding"/>
    <property type="evidence" value="ECO:0007669"/>
    <property type="project" value="UniProtKB-KW"/>
</dbReference>
<dbReference type="InterPro" id="IPR017930">
    <property type="entry name" value="Myb_dom"/>
</dbReference>
<dbReference type="OrthoDB" id="1410009at2759"/>
<feature type="region of interest" description="Disordered" evidence="9">
    <location>
        <begin position="247"/>
        <end position="293"/>
    </location>
</feature>
<evidence type="ECO:0000256" key="3">
    <source>
        <dbReference type="ARBA" id="ARBA00022728"/>
    </source>
</evidence>
<dbReference type="PANTHER" id="PTHR45885:SF1">
    <property type="entry name" value="CELL DIVISION CYCLE 5-LIKE PROTEIN"/>
    <property type="match status" value="1"/>
</dbReference>